<organism evidence="2 3">
    <name type="scientific">Psophocarpus tetragonolobus</name>
    <name type="common">Winged bean</name>
    <name type="synonym">Dolichos tetragonolobus</name>
    <dbReference type="NCBI Taxonomy" id="3891"/>
    <lineage>
        <taxon>Eukaryota</taxon>
        <taxon>Viridiplantae</taxon>
        <taxon>Streptophyta</taxon>
        <taxon>Embryophyta</taxon>
        <taxon>Tracheophyta</taxon>
        <taxon>Spermatophyta</taxon>
        <taxon>Magnoliopsida</taxon>
        <taxon>eudicotyledons</taxon>
        <taxon>Gunneridae</taxon>
        <taxon>Pentapetalae</taxon>
        <taxon>rosids</taxon>
        <taxon>fabids</taxon>
        <taxon>Fabales</taxon>
        <taxon>Fabaceae</taxon>
        <taxon>Papilionoideae</taxon>
        <taxon>50 kb inversion clade</taxon>
        <taxon>NPAAA clade</taxon>
        <taxon>indigoferoid/millettioid clade</taxon>
        <taxon>Phaseoleae</taxon>
        <taxon>Psophocarpus</taxon>
    </lineage>
</organism>
<dbReference type="EMBL" id="JAYMYS010000004">
    <property type="protein sequence ID" value="KAK7397515.1"/>
    <property type="molecule type" value="Genomic_DNA"/>
</dbReference>
<dbReference type="AlphaFoldDB" id="A0AAN9XM25"/>
<evidence type="ECO:0000256" key="1">
    <source>
        <dbReference type="SAM" id="MobiDB-lite"/>
    </source>
</evidence>
<gene>
    <name evidence="2" type="ORF">VNO78_18691</name>
</gene>
<feature type="compositionally biased region" description="Polar residues" evidence="1">
    <location>
        <begin position="43"/>
        <end position="56"/>
    </location>
</feature>
<comment type="caution">
    <text evidence="2">The sequence shown here is derived from an EMBL/GenBank/DDBJ whole genome shotgun (WGS) entry which is preliminary data.</text>
</comment>
<feature type="compositionally biased region" description="Low complexity" evidence="1">
    <location>
        <begin position="64"/>
        <end position="78"/>
    </location>
</feature>
<dbReference type="Proteomes" id="UP001386955">
    <property type="component" value="Unassembled WGS sequence"/>
</dbReference>
<feature type="region of interest" description="Disordered" evidence="1">
    <location>
        <begin position="43"/>
        <end position="126"/>
    </location>
</feature>
<proteinExistence type="predicted"/>
<accession>A0AAN9XM25</accession>
<feature type="compositionally biased region" description="Basic and acidic residues" evidence="1">
    <location>
        <begin position="97"/>
        <end position="110"/>
    </location>
</feature>
<keyword evidence="3" id="KW-1185">Reference proteome</keyword>
<protein>
    <submittedName>
        <fullName evidence="2">Uncharacterized protein</fullName>
    </submittedName>
</protein>
<reference evidence="2 3" key="1">
    <citation type="submission" date="2024-01" db="EMBL/GenBank/DDBJ databases">
        <title>The genomes of 5 underutilized Papilionoideae crops provide insights into root nodulation and disease resistanc.</title>
        <authorList>
            <person name="Jiang F."/>
        </authorList>
    </citation>
    <scope>NUCLEOTIDE SEQUENCE [LARGE SCALE GENOMIC DNA]</scope>
    <source>
        <strain evidence="2">DUOXIRENSHENG_FW03</strain>
        <tissue evidence="2">Leaves</tissue>
    </source>
</reference>
<evidence type="ECO:0000313" key="2">
    <source>
        <dbReference type="EMBL" id="KAK7397515.1"/>
    </source>
</evidence>
<name>A0AAN9XM25_PSOTE</name>
<sequence length="126" mass="14010">MLLNCTPQVNAYPFIWTKQMPNGYARCFRISNSYTIIKIASEVASTEQQITPNQTERPQRQVDQTQETQGQQEAGQETQPEEGAKGRCMKPTQTINTHKDDGGDGVEAKDGGNAWEVVDAEAHEVL</sequence>
<evidence type="ECO:0000313" key="3">
    <source>
        <dbReference type="Proteomes" id="UP001386955"/>
    </source>
</evidence>